<organism evidence="12">
    <name type="scientific">Tomato big bud phytoplasma</name>
    <dbReference type="NCBI Taxonomy" id="35770"/>
    <lineage>
        <taxon>Bacteria</taxon>
        <taxon>Bacillati</taxon>
        <taxon>Mycoplasmatota</taxon>
        <taxon>Mollicutes</taxon>
        <taxon>Acholeplasmatales</taxon>
        <taxon>Acholeplasmataceae</taxon>
        <taxon>Candidatus Phytoplasma</taxon>
        <taxon>16SrI (Aster yellows group)</taxon>
    </lineage>
</organism>
<dbReference type="InterPro" id="IPR006171">
    <property type="entry name" value="TOPRIM_dom"/>
</dbReference>
<keyword evidence="12" id="KW-0614">Plasmid</keyword>
<evidence type="ECO:0000256" key="6">
    <source>
        <dbReference type="ARBA" id="ARBA00022723"/>
    </source>
</evidence>
<dbReference type="GO" id="GO:0005737">
    <property type="term" value="C:cytoplasm"/>
    <property type="evidence" value="ECO:0007669"/>
    <property type="project" value="TreeGrafter"/>
</dbReference>
<protein>
    <submittedName>
        <fullName evidence="12">DNA primase</fullName>
    </submittedName>
</protein>
<evidence type="ECO:0000259" key="11">
    <source>
        <dbReference type="SMART" id="SM00493"/>
    </source>
</evidence>
<evidence type="ECO:0000256" key="2">
    <source>
        <dbReference type="ARBA" id="ARBA00022515"/>
    </source>
</evidence>
<evidence type="ECO:0000256" key="7">
    <source>
        <dbReference type="ARBA" id="ARBA00022771"/>
    </source>
</evidence>
<dbReference type="Gene3D" id="3.40.1360.10">
    <property type="match status" value="1"/>
</dbReference>
<evidence type="ECO:0000256" key="5">
    <source>
        <dbReference type="ARBA" id="ARBA00022705"/>
    </source>
</evidence>
<dbReference type="GO" id="GO:0000428">
    <property type="term" value="C:DNA-directed RNA polymerase complex"/>
    <property type="evidence" value="ECO:0007669"/>
    <property type="project" value="UniProtKB-KW"/>
</dbReference>
<evidence type="ECO:0000256" key="8">
    <source>
        <dbReference type="ARBA" id="ARBA00022833"/>
    </source>
</evidence>
<dbReference type="InterPro" id="IPR036977">
    <property type="entry name" value="DNA_primase_Znf_CHC2"/>
</dbReference>
<keyword evidence="2" id="KW-0639">Primosome</keyword>
<keyword evidence="6" id="KW-0479">Metal-binding</keyword>
<feature type="domain" description="Toprim" evidence="11">
    <location>
        <begin position="443"/>
        <end position="516"/>
    </location>
</feature>
<dbReference type="InterPro" id="IPR037068">
    <property type="entry name" value="DNA_primase_core_N_sf"/>
</dbReference>
<dbReference type="PANTHER" id="PTHR30313">
    <property type="entry name" value="DNA PRIMASE"/>
    <property type="match status" value="1"/>
</dbReference>
<keyword evidence="5" id="KW-0235">DNA replication</keyword>
<proteinExistence type="predicted"/>
<dbReference type="AlphaFoldDB" id="Q1WM03"/>
<keyword evidence="9" id="KW-0804">Transcription</keyword>
<keyword evidence="8" id="KW-0862">Zinc</keyword>
<name>Q1WM03_TOBBP</name>
<dbReference type="SMART" id="SM00493">
    <property type="entry name" value="TOPRIM"/>
    <property type="match status" value="1"/>
</dbReference>
<evidence type="ECO:0000313" key="12">
    <source>
        <dbReference type="EMBL" id="ABA02284.1"/>
    </source>
</evidence>
<dbReference type="CDD" id="cd03364">
    <property type="entry name" value="TOPRIM_DnaG_primases"/>
    <property type="match status" value="2"/>
</dbReference>
<dbReference type="InterPro" id="IPR034151">
    <property type="entry name" value="TOPRIM_DnaG_bac"/>
</dbReference>
<dbReference type="InterPro" id="IPR050219">
    <property type="entry name" value="DnaG_primase"/>
</dbReference>
<dbReference type="SUPFAM" id="SSF56731">
    <property type="entry name" value="DNA primase core"/>
    <property type="match status" value="2"/>
</dbReference>
<dbReference type="Gene3D" id="3.90.580.10">
    <property type="entry name" value="Zinc finger, CHC2-type domain"/>
    <property type="match status" value="1"/>
</dbReference>
<dbReference type="Pfam" id="PF08275">
    <property type="entry name" value="DNAG_N"/>
    <property type="match status" value="2"/>
</dbReference>
<dbReference type="SMART" id="SM00400">
    <property type="entry name" value="ZnF_CHCC"/>
    <property type="match status" value="1"/>
</dbReference>
<dbReference type="PANTHER" id="PTHR30313:SF2">
    <property type="entry name" value="DNA PRIMASE"/>
    <property type="match status" value="1"/>
</dbReference>
<keyword evidence="3" id="KW-0808">Transferase</keyword>
<dbReference type="EMBL" id="DQ119296">
    <property type="protein sequence ID" value="ABA02284.1"/>
    <property type="molecule type" value="Genomic_DNA"/>
</dbReference>
<dbReference type="SUPFAM" id="SSF57783">
    <property type="entry name" value="Zinc beta-ribbon"/>
    <property type="match status" value="1"/>
</dbReference>
<dbReference type="GO" id="GO:0003677">
    <property type="term" value="F:DNA binding"/>
    <property type="evidence" value="ECO:0007669"/>
    <property type="project" value="InterPro"/>
</dbReference>
<evidence type="ECO:0000256" key="4">
    <source>
        <dbReference type="ARBA" id="ARBA00022695"/>
    </source>
</evidence>
<dbReference type="InterPro" id="IPR013264">
    <property type="entry name" value="DNAG_N"/>
</dbReference>
<feature type="domain" description="Zinc finger CHC2-type" evidence="10">
    <location>
        <begin position="33"/>
        <end position="83"/>
    </location>
</feature>
<keyword evidence="4" id="KW-0548">Nucleotidyltransferase</keyword>
<evidence type="ECO:0000256" key="1">
    <source>
        <dbReference type="ARBA" id="ARBA00022478"/>
    </source>
</evidence>
<dbReference type="GO" id="GO:0006269">
    <property type="term" value="P:DNA replication, synthesis of primer"/>
    <property type="evidence" value="ECO:0007669"/>
    <property type="project" value="UniProtKB-KW"/>
</dbReference>
<reference evidence="12" key="2">
    <citation type="journal article" date="2006" name="Plasmid">
        <title>Extrachromosomal DNA isolated from tomato big bud and Candidatus Phytoplasma australiense phytoplasma strains.</title>
        <authorList>
            <person name="Tran-Nguyen L.T.T."/>
            <person name="Gibb K.S."/>
        </authorList>
    </citation>
    <scope>NUCLEOTIDE SEQUENCE</scope>
    <source>
        <plasmid evidence="12">pTBBcap</plasmid>
    </source>
</reference>
<keyword evidence="7" id="KW-0863">Zinc-finger</keyword>
<evidence type="ECO:0000259" key="10">
    <source>
        <dbReference type="SMART" id="SM00400"/>
    </source>
</evidence>
<dbReference type="GO" id="GO:1990077">
    <property type="term" value="C:primosome complex"/>
    <property type="evidence" value="ECO:0007669"/>
    <property type="project" value="UniProtKB-KW"/>
</dbReference>
<evidence type="ECO:0000256" key="9">
    <source>
        <dbReference type="ARBA" id="ARBA00023163"/>
    </source>
</evidence>
<reference evidence="12" key="1">
    <citation type="submission" date="2005-07" db="EMBL/GenBank/DDBJ databases">
        <authorList>
            <person name="Tran-Nguyen L.T."/>
        </authorList>
    </citation>
    <scope>NUCLEOTIDE SEQUENCE</scope>
    <source>
        <plasmid evidence="12">pTBBcap</plasmid>
    </source>
</reference>
<dbReference type="InterPro" id="IPR002694">
    <property type="entry name" value="Znf_CHC2"/>
</dbReference>
<accession>Q1WM03</accession>
<geneLocation type="plasmid" evidence="12">
    <name>pTBBcap</name>
</geneLocation>
<dbReference type="Pfam" id="PF13155">
    <property type="entry name" value="Toprim_2"/>
    <property type="match status" value="1"/>
</dbReference>
<keyword evidence="1" id="KW-0240">DNA-directed RNA polymerase</keyword>
<evidence type="ECO:0000256" key="3">
    <source>
        <dbReference type="ARBA" id="ARBA00022679"/>
    </source>
</evidence>
<dbReference type="Gene3D" id="3.90.980.10">
    <property type="entry name" value="DNA primase, catalytic core, N-terminal domain"/>
    <property type="match status" value="2"/>
</dbReference>
<dbReference type="GO" id="GO:0003899">
    <property type="term" value="F:DNA-directed RNA polymerase activity"/>
    <property type="evidence" value="ECO:0007669"/>
    <property type="project" value="InterPro"/>
</dbReference>
<sequence length="551" mass="64618">MMMMTFKDISMLVLLKYLKLIPLHATLPIRFKCPFHDSKSGLSADINRQNKIWCWSCGKAFDTITVYQKITGKDFAQSFTDLTNFYQSAEYQELTQAKSASAFTCNESFKLSNNENKALNNFANNNLHLDTILAIWDEISHFYQKQLWATPAALDYLLRKRQLNPLLIKEFQIGFANKNNQNLLNYLENQQADLMPYYAVDLLRKNPKFSYDGCLNCWLIPVFDENGQIIHYYRHHYPAELPYRPKYQALRNLTNQTIFSIPYGFHYAKKAILDTKTAILHEGFFDVLQSYQNQIKNVIGLITVSNNFSPFILDFFKKYQIKVILGLRQLNPLLIKEFQIGFANKNNQNLLNYLENQQADLMPYYAVDLLRKNPKFSYDGCLNCWLIPVFDENGQIIHYYRHHYPAELPYRPKYQALRNLTNQTIFSIPYGFHYAKKAILDTKTAILHEGFFDVLQSYQNQIKNVIGLITVSNNFSPFILDFFKKYQIKVILGLDNDETGLKTAHRLSQQLKRLNIENYIKTIPNHDCKDADELLRKYGLKTYQKIYLESK</sequence>
<dbReference type="GO" id="GO:0008270">
    <property type="term" value="F:zinc ion binding"/>
    <property type="evidence" value="ECO:0007669"/>
    <property type="project" value="UniProtKB-KW"/>
</dbReference>